<dbReference type="GO" id="GO:0004672">
    <property type="term" value="F:protein kinase activity"/>
    <property type="evidence" value="ECO:0007669"/>
    <property type="project" value="InterPro"/>
</dbReference>
<sequence length="155" mass="17394">FSSSRYYLHCNQIAHRDLKQSNIVHGCNEGGPESIRIVDSGFAIQSRAENGMLMTPCYTAQYVAPEVLRQGYDRSCDVWSLGVILYAMLSGQAPFPSSQEGDEEASVARRLCKGAYSMDGPVWMKISHSCQDLVRRLLHVDPHKRPTVRQITLHP</sequence>
<dbReference type="PANTHER" id="PTHR24347">
    <property type="entry name" value="SERINE/THREONINE-PROTEIN KINASE"/>
    <property type="match status" value="1"/>
</dbReference>
<dbReference type="Proteomes" id="UP001432322">
    <property type="component" value="Unassembled WGS sequence"/>
</dbReference>
<reference evidence="2" key="1">
    <citation type="submission" date="2023-10" db="EMBL/GenBank/DDBJ databases">
        <title>Genome assembly of Pristionchus species.</title>
        <authorList>
            <person name="Yoshida K."/>
            <person name="Sommer R.J."/>
        </authorList>
    </citation>
    <scope>NUCLEOTIDE SEQUENCE</scope>
    <source>
        <strain evidence="2">RS5133</strain>
    </source>
</reference>
<gene>
    <name evidence="2" type="ORF">PFISCL1PPCAC_4255</name>
</gene>
<dbReference type="EMBL" id="BTSY01000002">
    <property type="protein sequence ID" value="GMT12958.1"/>
    <property type="molecule type" value="Genomic_DNA"/>
</dbReference>
<organism evidence="2 3">
    <name type="scientific">Pristionchus fissidentatus</name>
    <dbReference type="NCBI Taxonomy" id="1538716"/>
    <lineage>
        <taxon>Eukaryota</taxon>
        <taxon>Metazoa</taxon>
        <taxon>Ecdysozoa</taxon>
        <taxon>Nematoda</taxon>
        <taxon>Chromadorea</taxon>
        <taxon>Rhabditida</taxon>
        <taxon>Rhabditina</taxon>
        <taxon>Diplogasteromorpha</taxon>
        <taxon>Diplogasteroidea</taxon>
        <taxon>Neodiplogasteridae</taxon>
        <taxon>Pristionchus</taxon>
    </lineage>
</organism>
<dbReference type="GO" id="GO:0005524">
    <property type="term" value="F:ATP binding"/>
    <property type="evidence" value="ECO:0007669"/>
    <property type="project" value="InterPro"/>
</dbReference>
<dbReference type="PROSITE" id="PS50011">
    <property type="entry name" value="PROTEIN_KINASE_DOM"/>
    <property type="match status" value="1"/>
</dbReference>
<dbReference type="Pfam" id="PF00069">
    <property type="entry name" value="Pkinase"/>
    <property type="match status" value="1"/>
</dbReference>
<evidence type="ECO:0000259" key="1">
    <source>
        <dbReference type="PROSITE" id="PS50011"/>
    </source>
</evidence>
<accession>A0AAV5V3R9</accession>
<feature type="non-terminal residue" evidence="2">
    <location>
        <position position="1"/>
    </location>
</feature>
<feature type="domain" description="Protein kinase" evidence="1">
    <location>
        <begin position="1"/>
        <end position="155"/>
    </location>
</feature>
<dbReference type="InterPro" id="IPR000719">
    <property type="entry name" value="Prot_kinase_dom"/>
</dbReference>
<dbReference type="SMART" id="SM00220">
    <property type="entry name" value="S_TKc"/>
    <property type="match status" value="1"/>
</dbReference>
<keyword evidence="3" id="KW-1185">Reference proteome</keyword>
<evidence type="ECO:0000313" key="2">
    <source>
        <dbReference type="EMBL" id="GMT12958.1"/>
    </source>
</evidence>
<comment type="caution">
    <text evidence="2">The sequence shown here is derived from an EMBL/GenBank/DDBJ whole genome shotgun (WGS) entry which is preliminary data.</text>
</comment>
<name>A0AAV5V3R9_9BILA</name>
<protein>
    <recommendedName>
        <fullName evidence="1">Protein kinase domain-containing protein</fullName>
    </recommendedName>
</protein>
<dbReference type="SUPFAM" id="SSF56112">
    <property type="entry name" value="Protein kinase-like (PK-like)"/>
    <property type="match status" value="1"/>
</dbReference>
<dbReference type="Gene3D" id="1.10.510.10">
    <property type="entry name" value="Transferase(Phosphotransferase) domain 1"/>
    <property type="match status" value="1"/>
</dbReference>
<dbReference type="AlphaFoldDB" id="A0AAV5V3R9"/>
<evidence type="ECO:0000313" key="3">
    <source>
        <dbReference type="Proteomes" id="UP001432322"/>
    </source>
</evidence>
<proteinExistence type="predicted"/>
<dbReference type="InterPro" id="IPR011009">
    <property type="entry name" value="Kinase-like_dom_sf"/>
</dbReference>